<evidence type="ECO:0000313" key="3">
    <source>
        <dbReference type="EMBL" id="TNC43100.1"/>
    </source>
</evidence>
<evidence type="ECO:0000256" key="1">
    <source>
        <dbReference type="ARBA" id="ARBA00007689"/>
    </source>
</evidence>
<protein>
    <submittedName>
        <fullName evidence="3">YciI family protein</fullName>
    </submittedName>
</protein>
<dbReference type="AlphaFoldDB" id="A0A5C4MK63"/>
<dbReference type="InterPro" id="IPR005545">
    <property type="entry name" value="YCII"/>
</dbReference>
<dbReference type="OrthoDB" id="668782at2"/>
<evidence type="ECO:0000313" key="4">
    <source>
        <dbReference type="EMBL" id="TNC46033.1"/>
    </source>
</evidence>
<proteinExistence type="inferred from homology"/>
<evidence type="ECO:0000259" key="2">
    <source>
        <dbReference type="Pfam" id="PF03795"/>
    </source>
</evidence>
<dbReference type="Gene3D" id="3.30.70.1060">
    <property type="entry name" value="Dimeric alpha+beta barrel"/>
    <property type="match status" value="1"/>
</dbReference>
<comment type="similarity">
    <text evidence="1">Belongs to the YciI family.</text>
</comment>
<dbReference type="EMBL" id="VDFR01000088">
    <property type="protein sequence ID" value="TNC43100.1"/>
    <property type="molecule type" value="Genomic_DNA"/>
</dbReference>
<dbReference type="PANTHER" id="PTHR35174:SF3">
    <property type="entry name" value="BLL7171 PROTEIN"/>
    <property type="match status" value="1"/>
</dbReference>
<dbReference type="EMBL" id="VDFR01000062">
    <property type="protein sequence ID" value="TNC46033.1"/>
    <property type="molecule type" value="Genomic_DNA"/>
</dbReference>
<name>A0A5C4MK63_9ACTN</name>
<feature type="domain" description="YCII-related" evidence="2">
    <location>
        <begin position="1"/>
        <end position="111"/>
    </location>
</feature>
<dbReference type="InterPro" id="IPR011008">
    <property type="entry name" value="Dimeric_a/b-barrel"/>
</dbReference>
<dbReference type="Pfam" id="PF03795">
    <property type="entry name" value="YCII"/>
    <property type="match status" value="1"/>
</dbReference>
<accession>A0A5C4MK63</accession>
<dbReference type="PANTHER" id="PTHR35174">
    <property type="entry name" value="BLL7171 PROTEIN-RELATED"/>
    <property type="match status" value="1"/>
</dbReference>
<organism evidence="3 5">
    <name type="scientific">Mumia zhuanghuii</name>
    <dbReference type="NCBI Taxonomy" id="2585211"/>
    <lineage>
        <taxon>Bacteria</taxon>
        <taxon>Bacillati</taxon>
        <taxon>Actinomycetota</taxon>
        <taxon>Actinomycetes</taxon>
        <taxon>Propionibacteriales</taxon>
        <taxon>Nocardioidaceae</taxon>
        <taxon>Mumia</taxon>
    </lineage>
</organism>
<comment type="caution">
    <text evidence="3">The sequence shown here is derived from an EMBL/GenBank/DDBJ whole genome shotgun (WGS) entry which is preliminary data.</text>
</comment>
<dbReference type="SUPFAM" id="SSF54909">
    <property type="entry name" value="Dimeric alpha+beta barrel"/>
    <property type="match status" value="1"/>
</dbReference>
<gene>
    <name evidence="4" type="ORF">FHE65_13845</name>
    <name evidence="3" type="ORF">FHE65_19215</name>
</gene>
<dbReference type="Proteomes" id="UP000306740">
    <property type="component" value="Unassembled WGS sequence"/>
</dbReference>
<dbReference type="RefSeq" id="WP_139087996.1">
    <property type="nucleotide sequence ID" value="NZ_VDFR01000062.1"/>
</dbReference>
<reference evidence="3 5" key="1">
    <citation type="submission" date="2019-05" db="EMBL/GenBank/DDBJ databases">
        <title>Mumia sp. nov., isolated from the intestinal contents of plateau pika (Ochotona curzoniae) in the Qinghai-Tibet plateau of China.</title>
        <authorList>
            <person name="Tian Z."/>
        </authorList>
    </citation>
    <scope>NUCLEOTIDE SEQUENCE [LARGE SCALE GENOMIC DNA]</scope>
    <source>
        <strain evidence="5">527</strain>
        <strain evidence="3">Z527</strain>
    </source>
</reference>
<sequence>MLYTLFIHNADPREAGINEDDMAPVKAAFESYAKALDDAGVFVTTQILGFPDAATTVTAVDGEPKIQDGPFADTKEYVGGVVVIDVPDLDAALAWAQKCPGVMYGSVEVRPTVLTWSRERQWYQP</sequence>
<evidence type="ECO:0000313" key="5">
    <source>
        <dbReference type="Proteomes" id="UP000306740"/>
    </source>
</evidence>